<dbReference type="InterPro" id="IPR041664">
    <property type="entry name" value="AAA_16"/>
</dbReference>
<keyword evidence="5" id="KW-1185">Reference proteome</keyword>
<evidence type="ECO:0000313" key="5">
    <source>
        <dbReference type="Proteomes" id="UP000605846"/>
    </source>
</evidence>
<dbReference type="PANTHER" id="PTHR16305">
    <property type="entry name" value="TESTICULAR SOLUBLE ADENYLYL CYCLASE"/>
    <property type="match status" value="1"/>
</dbReference>
<dbReference type="GO" id="GO:0005737">
    <property type="term" value="C:cytoplasm"/>
    <property type="evidence" value="ECO:0007669"/>
    <property type="project" value="TreeGrafter"/>
</dbReference>
<organism evidence="4 5">
    <name type="scientific">Apophysomyces ossiformis</name>
    <dbReference type="NCBI Taxonomy" id="679940"/>
    <lineage>
        <taxon>Eukaryota</taxon>
        <taxon>Fungi</taxon>
        <taxon>Fungi incertae sedis</taxon>
        <taxon>Mucoromycota</taxon>
        <taxon>Mucoromycotina</taxon>
        <taxon>Mucoromycetes</taxon>
        <taxon>Mucorales</taxon>
        <taxon>Mucorineae</taxon>
        <taxon>Mucoraceae</taxon>
        <taxon>Apophysomyces</taxon>
    </lineage>
</organism>
<dbReference type="GO" id="GO:0005524">
    <property type="term" value="F:ATP binding"/>
    <property type="evidence" value="ECO:0007669"/>
    <property type="project" value="UniProtKB-KW"/>
</dbReference>
<dbReference type="Pfam" id="PF13191">
    <property type="entry name" value="AAA_16"/>
    <property type="match status" value="1"/>
</dbReference>
<protein>
    <recommendedName>
        <fullName evidence="3">Guanylate cyclase domain-containing protein</fullName>
    </recommendedName>
</protein>
<dbReference type="GO" id="GO:0035556">
    <property type="term" value="P:intracellular signal transduction"/>
    <property type="evidence" value="ECO:0007669"/>
    <property type="project" value="InterPro"/>
</dbReference>
<accession>A0A8H7BRD1</accession>
<dbReference type="Proteomes" id="UP000605846">
    <property type="component" value="Unassembled WGS sequence"/>
</dbReference>
<evidence type="ECO:0000256" key="2">
    <source>
        <dbReference type="ARBA" id="ARBA00022840"/>
    </source>
</evidence>
<dbReference type="InterPro" id="IPR027417">
    <property type="entry name" value="P-loop_NTPase"/>
</dbReference>
<dbReference type="InterPro" id="IPR001054">
    <property type="entry name" value="A/G_cyclase"/>
</dbReference>
<proteinExistence type="predicted"/>
<reference evidence="4" key="1">
    <citation type="submission" date="2020-01" db="EMBL/GenBank/DDBJ databases">
        <title>Genome Sequencing of Three Apophysomyces-Like Fungal Strains Confirms a Novel Fungal Genus in the Mucoromycota with divergent Burkholderia-like Endosymbiotic Bacteria.</title>
        <authorList>
            <person name="Stajich J.E."/>
            <person name="Macias A.M."/>
            <person name="Carter-House D."/>
            <person name="Lovett B."/>
            <person name="Kasson L.R."/>
            <person name="Berry K."/>
            <person name="Grigoriev I."/>
            <person name="Chang Y."/>
            <person name="Spatafora J."/>
            <person name="Kasson M.T."/>
        </authorList>
    </citation>
    <scope>NUCLEOTIDE SEQUENCE</scope>
    <source>
        <strain evidence="4">NRRL A-21654</strain>
    </source>
</reference>
<dbReference type="SUPFAM" id="SSF55073">
    <property type="entry name" value="Nucleotide cyclase"/>
    <property type="match status" value="2"/>
</dbReference>
<gene>
    <name evidence="4" type="ORF">EC973_006197</name>
</gene>
<sequence>MVDVVGFSKLTTMAKEKGESGAEAIALEIGAYMGECIQIIEYFGGDVVKFLGDAVLVCFQPNISDRRASVSTSIGSEDNTKEISSRQKNVLVRKAVECGLQLLLRLSHYHVYLTAEERSKHRTPAGNIDRRTRTGKPERFLLFDNINTAEEAKEAIAQNMLKSAGDSYESTAAEDNTISFDRWNCFSFIRRKGREKKSLDERRPSLASEHSSNVHSANTIDLELHIALSCGNVTNVVLGDTEPDENMKRQSSIYAPLRGSRYNPDQGAVKEEYFLQYNGRLEYAIGGPVVEKLDEALSAAKACEMSITPEAYKIIQGQAMNLRYEKRKEYYIVRNEDATASQRKTVAALRHPVGPPNASYLMDKTKFGNAPLIPRIRNNTFLELSTDSSPQYCKYINRLALYRLQNSVDGNLPAQFRDVTIMFVSLGKIDVSSTEGLDTAQAALLPAIRTLVKYEGMLQQFAIDDKGATLLAAFGLPPLSHERDAVFAVKAAFEIRDEYRKNQSLDFAISLSTGVIFVAVVPQGNPFRRDPGISGDTIVLAVRMVKFPFAKKNIVCDSATKQQIGGLCEFEDMGGNYVKGKTTPIQIFGVQRFNVPKNKRISMESVETKNDFLGYKAEMEKAALFVNEWSDMQYNHMLIISGPSGVGKSFFCHTLSRTISMHDVYCCWSSSTEVEKSSKYYLLRGLLLSLFEIIDSEKVPQNPTRNSLLSYVPSMHYTSRSGTPSVMDAMEVASSVADSTNQLDKDWRPRVLSYASASPSLAALSMHNHDASPNEMAELICRCLAKCGESEGLLPVFKLVFLNLSEVEENKYSRRLDGRGRDILLSGVLVRMLRYVSEHVGLVFICDDMQWADSASIRILLLIHEQCSRIMILIATRPIRDYNVAFLEDFRKTGRCETIFLNGLGTKEIGEIILQSFGSGVERISPEIVRVVQKRTGGNPLYVKNMAIVLKDFNHVTVSDGELIPSSNQFDLEDLLGNFDYKRIIKMQFDRLNSCFQEFLTVASCLDQYFTVGEVEAVIRPSNVIFHDVDVETIRDRIEKCDVYHFLQRIENGPSVEYHTATYAFSHVTIPQSIYDMVSYETRINIHRMLAKYYERQLTRENYSDLLEKVTRHYLQTDWQGKQLHYLEALADLNMRSFLLPEATENLERIVKILHESEDLLAQFGKIHLSDIYRQLGTCLSMRTKLSEGERFLCKALECLGEPWPHSEIKFLFKFWLNRFHQYRHRKLCVLRRYTNESTKQIWKRVVDIMAVMSNVYFYTGNGRDFVYTCLIGLNACERINETGPEYTLFLARNSLLCWLNDEKQNSIYYISQALRVMDEKADPGTLTICAFLCFAAGKFKNACELLYHSIQATQTLGIVTDCQAFYRAVGLLITMRIFEGTLSNSPNDLALLRQMADTARCNGDYEAETWLGVYHVGNAIVTDQVQDCSPFVALLESHTKDMADYSRIAIHGTLMGYYARVRQYELARHHVHKLVGILPSLTVTPNIFPIFGLIFATMGLYTMVEDDQVDLVSPRDPENYDRFINGVARINHAFQQVKFWEFTQPALYLARALPYISTGRTVEGYMVLRHGVLEMHFIQEIRFLKAYYWANLGKYAFSAEDRREWTERAKRDFDILNIPSHVYCMAEVANESPSSLTDLYSIV</sequence>
<dbReference type="GO" id="GO:0009190">
    <property type="term" value="P:cyclic nucleotide biosynthetic process"/>
    <property type="evidence" value="ECO:0007669"/>
    <property type="project" value="InterPro"/>
</dbReference>
<dbReference type="EMBL" id="JABAYA010000038">
    <property type="protein sequence ID" value="KAF7728389.1"/>
    <property type="molecule type" value="Genomic_DNA"/>
</dbReference>
<dbReference type="InterPro" id="IPR029787">
    <property type="entry name" value="Nucleotide_cyclase"/>
</dbReference>
<keyword evidence="1" id="KW-0547">Nucleotide-binding</keyword>
<dbReference type="GO" id="GO:0004016">
    <property type="term" value="F:adenylate cyclase activity"/>
    <property type="evidence" value="ECO:0007669"/>
    <property type="project" value="TreeGrafter"/>
</dbReference>
<dbReference type="SUPFAM" id="SSF52540">
    <property type="entry name" value="P-loop containing nucleoside triphosphate hydrolases"/>
    <property type="match status" value="1"/>
</dbReference>
<keyword evidence="2" id="KW-0067">ATP-binding</keyword>
<dbReference type="OrthoDB" id="194468at2759"/>
<evidence type="ECO:0000313" key="4">
    <source>
        <dbReference type="EMBL" id="KAF7728389.1"/>
    </source>
</evidence>
<evidence type="ECO:0000256" key="1">
    <source>
        <dbReference type="ARBA" id="ARBA00022741"/>
    </source>
</evidence>
<dbReference type="Gene3D" id="3.30.70.1230">
    <property type="entry name" value="Nucleotide cyclase"/>
    <property type="match status" value="2"/>
</dbReference>
<comment type="caution">
    <text evidence="4">The sequence shown here is derived from an EMBL/GenBank/DDBJ whole genome shotgun (WGS) entry which is preliminary data.</text>
</comment>
<name>A0A8H7BRD1_9FUNG</name>
<evidence type="ECO:0000259" key="3">
    <source>
        <dbReference type="PROSITE" id="PS50125"/>
    </source>
</evidence>
<dbReference type="PROSITE" id="PS50125">
    <property type="entry name" value="GUANYLATE_CYCLASE_2"/>
    <property type="match status" value="1"/>
</dbReference>
<feature type="domain" description="Guanylate cyclase" evidence="3">
    <location>
        <begin position="467"/>
        <end position="545"/>
    </location>
</feature>
<dbReference type="PANTHER" id="PTHR16305:SF28">
    <property type="entry name" value="GUANYLATE CYCLASE DOMAIN-CONTAINING PROTEIN"/>
    <property type="match status" value="1"/>
</dbReference>